<evidence type="ECO:0000313" key="2">
    <source>
        <dbReference type="EMBL" id="KAK8008011.1"/>
    </source>
</evidence>
<dbReference type="InterPro" id="IPR011009">
    <property type="entry name" value="Kinase-like_dom_sf"/>
</dbReference>
<comment type="caution">
    <text evidence="2">The sequence shown here is derived from an EMBL/GenBank/DDBJ whole genome shotgun (WGS) entry which is preliminary data.</text>
</comment>
<dbReference type="Gene3D" id="1.10.510.10">
    <property type="entry name" value="Transferase(Phosphotransferase) domain 1"/>
    <property type="match status" value="1"/>
</dbReference>
<evidence type="ECO:0000313" key="3">
    <source>
        <dbReference type="Proteomes" id="UP001396898"/>
    </source>
</evidence>
<protein>
    <recommendedName>
        <fullName evidence="1">Protein kinase domain-containing protein</fullName>
    </recommendedName>
</protein>
<dbReference type="Proteomes" id="UP001396898">
    <property type="component" value="Unassembled WGS sequence"/>
</dbReference>
<dbReference type="PANTHER" id="PTHR37542">
    <property type="entry name" value="HELO DOMAIN-CONTAINING PROTEIN-RELATED"/>
    <property type="match status" value="1"/>
</dbReference>
<gene>
    <name evidence="2" type="ORF">PG991_010562</name>
</gene>
<feature type="domain" description="Protein kinase" evidence="1">
    <location>
        <begin position="127"/>
        <end position="467"/>
    </location>
</feature>
<dbReference type="EMBL" id="JAQQWI010000016">
    <property type="protein sequence ID" value="KAK8008011.1"/>
    <property type="molecule type" value="Genomic_DNA"/>
</dbReference>
<accession>A0ABR1RDR4</accession>
<dbReference type="PROSITE" id="PS50011">
    <property type="entry name" value="PROTEIN_KINASE_DOM"/>
    <property type="match status" value="1"/>
</dbReference>
<reference evidence="2 3" key="1">
    <citation type="submission" date="2023-01" db="EMBL/GenBank/DDBJ databases">
        <title>Analysis of 21 Apiospora genomes using comparative genomics revels a genus with tremendous synthesis potential of carbohydrate active enzymes and secondary metabolites.</title>
        <authorList>
            <person name="Sorensen T."/>
        </authorList>
    </citation>
    <scope>NUCLEOTIDE SEQUENCE [LARGE SCALE GENOMIC DNA]</scope>
    <source>
        <strain evidence="2 3">CBS 20057</strain>
    </source>
</reference>
<evidence type="ECO:0000259" key="1">
    <source>
        <dbReference type="PROSITE" id="PS50011"/>
    </source>
</evidence>
<proteinExistence type="predicted"/>
<dbReference type="PANTHER" id="PTHR37542:SF1">
    <property type="entry name" value="PRION-INHIBITION AND PROPAGATION HELO DOMAIN-CONTAINING PROTEIN"/>
    <property type="match status" value="1"/>
</dbReference>
<dbReference type="SUPFAM" id="SSF56112">
    <property type="entry name" value="Protein kinase-like (PK-like)"/>
    <property type="match status" value="1"/>
</dbReference>
<organism evidence="2 3">
    <name type="scientific">Apiospora marii</name>
    <dbReference type="NCBI Taxonomy" id="335849"/>
    <lineage>
        <taxon>Eukaryota</taxon>
        <taxon>Fungi</taxon>
        <taxon>Dikarya</taxon>
        <taxon>Ascomycota</taxon>
        <taxon>Pezizomycotina</taxon>
        <taxon>Sordariomycetes</taxon>
        <taxon>Xylariomycetidae</taxon>
        <taxon>Amphisphaeriales</taxon>
        <taxon>Apiosporaceae</taxon>
        <taxon>Apiospora</taxon>
    </lineage>
</organism>
<name>A0ABR1RDR4_9PEZI</name>
<sequence length="505" mass="56289">MEFLRKISHTIDGDLLEAMDNVLGLLATKLTLVSAKLDKFLESPSSSATPKSSWNVRRGRYAITKNTLDKIMGDLEQWQKRFDPCWFLMMRIASPLIDQELANLKEKDSFKGPTTNHRLKVTSNATTKSPASLADGLRDALREQPQRSTSVFLPPDPLELSPILFSVARLALRHTAGKPPKQFIIDRFEIPLQSNQMTAKNDARNLARKLANADPNTFGLLKAKGVMTGEGQRIEQVEQFNFVYYVPQHLTAPISLRQILMQNHDCLHLSQQVRIARDLATSVGFVHNFNFVHKNIHPESIILFGNSENSAMSTFLVGFECFRSADAGSLRKGDADWHKDLYRHPTRQGLNPEASYVMQHDIYSLGLCLLELGLSASLVSYSSPDQRPEPGPLLVQIEGGYGDGSVAGVVDSSQTTDENDDHQDMLPPGMRKAYRIKDSMLSLAKTRLSRRMGPRYSAVVATCLTCLDVDNDDFGDESEMADEDGIIVGVRFIEKIIAKLNDIAV</sequence>
<dbReference type="InterPro" id="IPR000719">
    <property type="entry name" value="Prot_kinase_dom"/>
</dbReference>
<keyword evidence="3" id="KW-1185">Reference proteome</keyword>